<evidence type="ECO:0000256" key="2">
    <source>
        <dbReference type="ARBA" id="ARBA00022723"/>
    </source>
</evidence>
<dbReference type="WBParaSite" id="SRDH1_75240.2">
    <property type="protein sequence ID" value="SRDH1_75240.2"/>
    <property type="gene ID" value="SRDH1_75240"/>
</dbReference>
<dbReference type="GO" id="GO:0008270">
    <property type="term" value="F:zinc ion binding"/>
    <property type="evidence" value="ECO:0007669"/>
    <property type="project" value="UniProtKB-KW"/>
</dbReference>
<evidence type="ECO:0000313" key="10">
    <source>
        <dbReference type="WBParaSite" id="SRDH1_75240.1"/>
    </source>
</evidence>
<evidence type="ECO:0000313" key="9">
    <source>
        <dbReference type="Proteomes" id="UP000050792"/>
    </source>
</evidence>
<dbReference type="InterPro" id="IPR039999">
    <property type="entry name" value="LYAR"/>
</dbReference>
<organism evidence="9 10">
    <name type="scientific">Schistosoma rodhaini</name>
    <dbReference type="NCBI Taxonomy" id="6188"/>
    <lineage>
        <taxon>Eukaryota</taxon>
        <taxon>Metazoa</taxon>
        <taxon>Spiralia</taxon>
        <taxon>Lophotrochozoa</taxon>
        <taxon>Platyhelminthes</taxon>
        <taxon>Trematoda</taxon>
        <taxon>Digenea</taxon>
        <taxon>Strigeidida</taxon>
        <taxon>Schistosomatoidea</taxon>
        <taxon>Schistosomatidae</taxon>
        <taxon>Schistosoma</taxon>
    </lineage>
</organism>
<reference evidence="9" key="1">
    <citation type="submission" date="2022-06" db="EMBL/GenBank/DDBJ databases">
        <authorList>
            <person name="Berger JAMES D."/>
            <person name="Berger JAMES D."/>
        </authorList>
    </citation>
    <scope>NUCLEOTIDE SEQUENCE [LARGE SCALE GENOMIC DNA]</scope>
</reference>
<dbReference type="Proteomes" id="UP000050792">
    <property type="component" value="Unassembled WGS sequence"/>
</dbReference>
<dbReference type="WBParaSite" id="SRDH1_75240.3">
    <property type="protein sequence ID" value="SRDH1_75240.3"/>
    <property type="gene ID" value="SRDH1_75240"/>
</dbReference>
<keyword evidence="4 7" id="KW-0863">Zinc-finger</keyword>
<dbReference type="InterPro" id="IPR036236">
    <property type="entry name" value="Znf_C2H2_sf"/>
</dbReference>
<accession>A0AA85G2H4</accession>
<dbReference type="InterPro" id="IPR014898">
    <property type="entry name" value="Znf_C2H2_LYAR"/>
</dbReference>
<dbReference type="PROSITE" id="PS51804">
    <property type="entry name" value="ZF_C2HC_LYAR"/>
    <property type="match status" value="1"/>
</dbReference>
<name>A0AA85G2H4_9TREM</name>
<keyword evidence="6" id="KW-0539">Nucleus</keyword>
<evidence type="ECO:0000313" key="11">
    <source>
        <dbReference type="WBParaSite" id="SRDH1_75240.2"/>
    </source>
</evidence>
<evidence type="ECO:0000256" key="5">
    <source>
        <dbReference type="ARBA" id="ARBA00022833"/>
    </source>
</evidence>
<proteinExistence type="predicted"/>
<sequence>MVVFVCSQCNATLKKSHVRNHLLSSRRCSLVSCVDCHKDFDKFSVESHCSCISEKEKYDKANYLKSSKSNNNSKQAEWIRRIEDAIQNCESKRHLFILQNIRGNCNVPQKKKKFENFMRSKYRKIPAETIEEIWKLLEPLKQKTSSNVPLKAQKYSSSDVTNDEPKTKRQKLEDTCEAYNNCLPENECHLMSLRHIQDVLTELGGKATFSSLRKQIYRTYKTSVLSPQECMTKKEFKAKLLGVIQGSEYFIFSPCDGMISMVSDGLVTESVPRKYLIFPDEILDVNPDPDISLITCQNDKPHYSESLKKLLINTINDAGGRISLKKLVKRVRQFILVCCSSTMFFANLCVKNNLA</sequence>
<protein>
    <recommendedName>
        <fullName evidence="8">Zinc finger C2H2 LYAR-type domain-containing protein</fullName>
    </recommendedName>
</protein>
<dbReference type="SUPFAM" id="SSF57667">
    <property type="entry name" value="beta-beta-alpha zinc fingers"/>
    <property type="match status" value="1"/>
</dbReference>
<evidence type="ECO:0000256" key="6">
    <source>
        <dbReference type="ARBA" id="ARBA00023242"/>
    </source>
</evidence>
<keyword evidence="5" id="KW-0862">Zinc</keyword>
<evidence type="ECO:0000259" key="8">
    <source>
        <dbReference type="Pfam" id="PF08790"/>
    </source>
</evidence>
<feature type="domain" description="Zinc finger C2H2 LYAR-type" evidence="8">
    <location>
        <begin position="31"/>
        <end position="58"/>
    </location>
</feature>
<dbReference type="GO" id="GO:0003677">
    <property type="term" value="F:DNA binding"/>
    <property type="evidence" value="ECO:0007669"/>
    <property type="project" value="InterPro"/>
</dbReference>
<evidence type="ECO:0000256" key="1">
    <source>
        <dbReference type="ARBA" id="ARBA00004123"/>
    </source>
</evidence>
<dbReference type="GO" id="GO:0000122">
    <property type="term" value="P:negative regulation of transcription by RNA polymerase II"/>
    <property type="evidence" value="ECO:0007669"/>
    <property type="project" value="TreeGrafter"/>
</dbReference>
<keyword evidence="9" id="KW-1185">Reference proteome</keyword>
<evidence type="ECO:0000256" key="7">
    <source>
        <dbReference type="PROSITE-ProRule" id="PRU01145"/>
    </source>
</evidence>
<evidence type="ECO:0000256" key="3">
    <source>
        <dbReference type="ARBA" id="ARBA00022737"/>
    </source>
</evidence>
<comment type="subcellular location">
    <subcellularLocation>
        <location evidence="1">Nucleus</location>
    </subcellularLocation>
</comment>
<dbReference type="AlphaFoldDB" id="A0AA85G2H4"/>
<dbReference type="Pfam" id="PF08790">
    <property type="entry name" value="zf-LYAR"/>
    <property type="match status" value="1"/>
</dbReference>
<keyword evidence="2" id="KW-0479">Metal-binding</keyword>
<dbReference type="WBParaSite" id="SRDH1_75240.1">
    <property type="protein sequence ID" value="SRDH1_75240.1"/>
    <property type="gene ID" value="SRDH1_75240"/>
</dbReference>
<evidence type="ECO:0000256" key="4">
    <source>
        <dbReference type="ARBA" id="ARBA00022771"/>
    </source>
</evidence>
<keyword evidence="3" id="KW-0677">Repeat</keyword>
<dbReference type="GO" id="GO:0006364">
    <property type="term" value="P:rRNA processing"/>
    <property type="evidence" value="ECO:0007669"/>
    <property type="project" value="TreeGrafter"/>
</dbReference>
<dbReference type="PANTHER" id="PTHR13100:SF10">
    <property type="entry name" value="CELL GROWTH-REGULATING NUCLEOLAR PROTEIN"/>
    <property type="match status" value="1"/>
</dbReference>
<dbReference type="Gene3D" id="3.30.1490.490">
    <property type="match status" value="1"/>
</dbReference>
<dbReference type="PANTHER" id="PTHR13100">
    <property type="entry name" value="CELL GROWTH-REGULATING NUCLEOLAR PROTEIN LYAR"/>
    <property type="match status" value="1"/>
</dbReference>
<reference evidence="10 11" key="2">
    <citation type="submission" date="2023-11" db="UniProtKB">
        <authorList>
            <consortium name="WormBaseParasite"/>
        </authorList>
    </citation>
    <scope>IDENTIFICATION</scope>
</reference>
<dbReference type="GO" id="GO:0005730">
    <property type="term" value="C:nucleolus"/>
    <property type="evidence" value="ECO:0007669"/>
    <property type="project" value="TreeGrafter"/>
</dbReference>